<proteinExistence type="predicted"/>
<dbReference type="Proteomes" id="UP001216595">
    <property type="component" value="Unassembled WGS sequence"/>
</dbReference>
<dbReference type="PANTHER" id="PTHR43767">
    <property type="entry name" value="LONG-CHAIN-FATTY-ACID--COA LIGASE"/>
    <property type="match status" value="1"/>
</dbReference>
<reference evidence="2 3" key="1">
    <citation type="submission" date="2023-01" db="EMBL/GenBank/DDBJ databases">
        <title>Novel species of the genus Asticcacaulis isolated from rivers.</title>
        <authorList>
            <person name="Lu H."/>
        </authorList>
    </citation>
    <scope>NUCLEOTIDE SEQUENCE [LARGE SCALE GENOMIC DNA]</scope>
    <source>
        <strain evidence="2 3">DXS10W</strain>
    </source>
</reference>
<dbReference type="RefSeq" id="WP_272739610.1">
    <property type="nucleotide sequence ID" value="NZ_JAQQKW010000001.1"/>
</dbReference>
<evidence type="ECO:0000313" key="3">
    <source>
        <dbReference type="Proteomes" id="UP001216595"/>
    </source>
</evidence>
<evidence type="ECO:0000259" key="1">
    <source>
        <dbReference type="Pfam" id="PF00501"/>
    </source>
</evidence>
<dbReference type="EMBL" id="JAQQKW010000001">
    <property type="protein sequence ID" value="MDC7692824.1"/>
    <property type="molecule type" value="Genomic_DNA"/>
</dbReference>
<dbReference type="PANTHER" id="PTHR43767:SF1">
    <property type="entry name" value="NONRIBOSOMAL PEPTIDE SYNTHASE PES1 (EUROFUNG)-RELATED"/>
    <property type="match status" value="1"/>
</dbReference>
<keyword evidence="3" id="KW-1185">Reference proteome</keyword>
<dbReference type="SUPFAM" id="SSF56801">
    <property type="entry name" value="Acetyl-CoA synthetase-like"/>
    <property type="match status" value="1"/>
</dbReference>
<accession>A0ABT5I9H1</accession>
<organism evidence="2 3">
    <name type="scientific">Asticcacaulis currens</name>
    <dbReference type="NCBI Taxonomy" id="2984210"/>
    <lineage>
        <taxon>Bacteria</taxon>
        <taxon>Pseudomonadati</taxon>
        <taxon>Pseudomonadota</taxon>
        <taxon>Alphaproteobacteria</taxon>
        <taxon>Caulobacterales</taxon>
        <taxon>Caulobacteraceae</taxon>
        <taxon>Asticcacaulis</taxon>
    </lineage>
</organism>
<protein>
    <submittedName>
        <fullName evidence="2">AMP-binding protein</fullName>
    </submittedName>
</protein>
<dbReference type="InterPro" id="IPR050237">
    <property type="entry name" value="ATP-dep_AMP-bd_enzyme"/>
</dbReference>
<gene>
    <name evidence="2" type="ORF">PQU94_00870</name>
</gene>
<dbReference type="InterPro" id="IPR042099">
    <property type="entry name" value="ANL_N_sf"/>
</dbReference>
<sequence>MKELASALSLYGDKVLAVDDFGSVLTYTQASQAAQKWRAMLGEGKKLVLLLCRNTCPALEAYIGLVSAGYATMLIGADTAYQALEDIKQRYLPDVIIIPDDNRLSVEVTDVPSEMPVHPDVAVLLSTSGSTGTPKFAQFSHSALYANAEAIKTYLALTSQEHPMVHLPMHYSYGMSVINSHILAGATLILSEKSVMEPGFWARMNQENATSLSGVPFHYEILLRLGVDRKAPASLRTLTQAGGRLAPQHVTRVAELAQSKGWQFFVMYGQTEAGPRISYVPPEHIVEKPGTIGRPIPNVQIELRDDTGSEITATNEEGEMVVHSPSIMMGYAQNRSDLNNGDTLKGRLVTGDLAKRDEEGYLTITGRKSRFIKLQGNRISLEDVERRLDEAGHKVVCVGEDDRLYVALEGALETEGTRNAIGILFQFPIRYVKVVSVAQYPRTSSGKLMYKRLYEMISEQISLAR</sequence>
<dbReference type="Pfam" id="PF00501">
    <property type="entry name" value="AMP-binding"/>
    <property type="match status" value="1"/>
</dbReference>
<evidence type="ECO:0000313" key="2">
    <source>
        <dbReference type="EMBL" id="MDC7692824.1"/>
    </source>
</evidence>
<dbReference type="Gene3D" id="3.40.50.12780">
    <property type="entry name" value="N-terminal domain of ligase-like"/>
    <property type="match status" value="1"/>
</dbReference>
<comment type="caution">
    <text evidence="2">The sequence shown here is derived from an EMBL/GenBank/DDBJ whole genome shotgun (WGS) entry which is preliminary data.</text>
</comment>
<feature type="domain" description="AMP-dependent synthetase/ligase" evidence="1">
    <location>
        <begin position="11"/>
        <end position="331"/>
    </location>
</feature>
<name>A0ABT5I9H1_9CAUL</name>
<dbReference type="InterPro" id="IPR000873">
    <property type="entry name" value="AMP-dep_synth/lig_dom"/>
</dbReference>